<dbReference type="EC" id="2.7.13.3" evidence="2"/>
<evidence type="ECO:0000259" key="19">
    <source>
        <dbReference type="PROSITE" id="PS50113"/>
    </source>
</evidence>
<dbReference type="PROSITE" id="PS50112">
    <property type="entry name" value="PAS"/>
    <property type="match status" value="1"/>
</dbReference>
<keyword evidence="16" id="KW-0675">Receptor</keyword>
<keyword evidence="12" id="KW-0418">Kinase</keyword>
<keyword evidence="15" id="KW-0843">Virulence</keyword>
<dbReference type="InterPro" id="IPR035965">
    <property type="entry name" value="PAS-like_dom_sf"/>
</dbReference>
<dbReference type="InterPro" id="IPR000014">
    <property type="entry name" value="PAS"/>
</dbReference>
<evidence type="ECO:0000256" key="14">
    <source>
        <dbReference type="ARBA" id="ARBA00022991"/>
    </source>
</evidence>
<dbReference type="EMBL" id="VZDO01000025">
    <property type="protein sequence ID" value="KAB0676191.1"/>
    <property type="molecule type" value="Genomic_DNA"/>
</dbReference>
<keyword evidence="8" id="KW-0288">FMN</keyword>
<evidence type="ECO:0000256" key="2">
    <source>
        <dbReference type="ARBA" id="ARBA00012438"/>
    </source>
</evidence>
<evidence type="ECO:0000256" key="15">
    <source>
        <dbReference type="ARBA" id="ARBA00023026"/>
    </source>
</evidence>
<evidence type="ECO:0000256" key="10">
    <source>
        <dbReference type="ARBA" id="ARBA00022737"/>
    </source>
</evidence>
<dbReference type="SUPFAM" id="SSF55781">
    <property type="entry name" value="GAF domain-like"/>
    <property type="match status" value="1"/>
</dbReference>
<evidence type="ECO:0000256" key="11">
    <source>
        <dbReference type="ARBA" id="ARBA00022741"/>
    </source>
</evidence>
<evidence type="ECO:0000256" key="13">
    <source>
        <dbReference type="ARBA" id="ARBA00022840"/>
    </source>
</evidence>
<dbReference type="NCBIfam" id="TIGR00229">
    <property type="entry name" value="sensory_box"/>
    <property type="match status" value="1"/>
</dbReference>
<dbReference type="PROSITE" id="PS50113">
    <property type="entry name" value="PAC"/>
    <property type="match status" value="2"/>
</dbReference>
<dbReference type="SMART" id="SM00065">
    <property type="entry name" value="GAF"/>
    <property type="match status" value="1"/>
</dbReference>
<dbReference type="InterPro" id="IPR029016">
    <property type="entry name" value="GAF-like_dom_sf"/>
</dbReference>
<evidence type="ECO:0000256" key="9">
    <source>
        <dbReference type="ARBA" id="ARBA00022679"/>
    </source>
</evidence>
<evidence type="ECO:0000256" key="12">
    <source>
        <dbReference type="ARBA" id="ARBA00022777"/>
    </source>
</evidence>
<keyword evidence="11" id="KW-0547">Nucleotide-binding</keyword>
<protein>
    <recommendedName>
        <fullName evidence="3">Blue-light-activated histidine kinase</fullName>
        <ecNumber evidence="2">2.7.13.3</ecNumber>
    </recommendedName>
</protein>
<evidence type="ECO:0000259" key="18">
    <source>
        <dbReference type="PROSITE" id="PS50112"/>
    </source>
</evidence>
<dbReference type="Gene3D" id="3.30.565.10">
    <property type="entry name" value="Histidine kinase-like ATPase, C-terminal domain"/>
    <property type="match status" value="1"/>
</dbReference>
<keyword evidence="7" id="KW-0285">Flavoprotein</keyword>
<keyword evidence="5" id="KW-0597">Phosphoprotein</keyword>
<dbReference type="InterPro" id="IPR036890">
    <property type="entry name" value="HATPase_C_sf"/>
</dbReference>
<dbReference type="InterPro" id="IPR011102">
    <property type="entry name" value="Sig_transdc_His_kinase_HWE"/>
</dbReference>
<keyword evidence="9" id="KW-0808">Transferase</keyword>
<dbReference type="GO" id="GO:0009881">
    <property type="term" value="F:photoreceptor activity"/>
    <property type="evidence" value="ECO:0007669"/>
    <property type="project" value="UniProtKB-KW"/>
</dbReference>
<dbReference type="GO" id="GO:0005524">
    <property type="term" value="F:ATP binding"/>
    <property type="evidence" value="ECO:0007669"/>
    <property type="project" value="UniProtKB-KW"/>
</dbReference>
<dbReference type="CDD" id="cd00130">
    <property type="entry name" value="PAS"/>
    <property type="match status" value="1"/>
</dbReference>
<dbReference type="Gene3D" id="3.30.450.40">
    <property type="match status" value="1"/>
</dbReference>
<dbReference type="PANTHER" id="PTHR41523">
    <property type="entry name" value="TWO-COMPONENT SYSTEM SENSOR PROTEIN"/>
    <property type="match status" value="1"/>
</dbReference>
<dbReference type="Gene3D" id="3.30.450.20">
    <property type="entry name" value="PAS domain"/>
    <property type="match status" value="4"/>
</dbReference>
<evidence type="ECO:0000256" key="5">
    <source>
        <dbReference type="ARBA" id="ARBA00022553"/>
    </source>
</evidence>
<dbReference type="Gene3D" id="2.10.70.100">
    <property type="match status" value="1"/>
</dbReference>
<proteinExistence type="predicted"/>
<dbReference type="SUPFAM" id="SSF55785">
    <property type="entry name" value="PYP-like sensor domain (PAS domain)"/>
    <property type="match status" value="3"/>
</dbReference>
<name>A0A7V7TUJ8_9HYPH</name>
<dbReference type="InterPro" id="IPR013655">
    <property type="entry name" value="PAS_fold_3"/>
</dbReference>
<dbReference type="PANTHER" id="PTHR41523:SF7">
    <property type="entry name" value="HISTIDINE KINASE"/>
    <property type="match status" value="1"/>
</dbReference>
<dbReference type="AlphaFoldDB" id="A0A7V7TUJ8"/>
<dbReference type="SMART" id="SM00911">
    <property type="entry name" value="HWE_HK"/>
    <property type="match status" value="1"/>
</dbReference>
<evidence type="ECO:0000313" key="21">
    <source>
        <dbReference type="Proteomes" id="UP000432089"/>
    </source>
</evidence>
<feature type="domain" description="PAS" evidence="18">
    <location>
        <begin position="27"/>
        <end position="100"/>
    </location>
</feature>
<comment type="caution">
    <text evidence="20">The sequence shown here is derived from an EMBL/GenBank/DDBJ whole genome shotgun (WGS) entry which is preliminary data.</text>
</comment>
<keyword evidence="21" id="KW-1185">Reference proteome</keyword>
<feature type="domain" description="PAC" evidence="19">
    <location>
        <begin position="228"/>
        <end position="281"/>
    </location>
</feature>
<accession>A0A7V7TUJ8</accession>
<reference evidence="20 21" key="1">
    <citation type="submission" date="2019-09" db="EMBL/GenBank/DDBJ databases">
        <title>YIM 132180 draft genome.</title>
        <authorList>
            <person name="Zhang K."/>
        </authorList>
    </citation>
    <scope>NUCLEOTIDE SEQUENCE [LARGE SCALE GENOMIC DNA]</scope>
    <source>
        <strain evidence="20 21">YIM 132180</strain>
    </source>
</reference>
<keyword evidence="6" id="KW-0716">Sensory transduction</keyword>
<dbReference type="Pfam" id="PF01590">
    <property type="entry name" value="GAF"/>
    <property type="match status" value="1"/>
</dbReference>
<evidence type="ECO:0000313" key="20">
    <source>
        <dbReference type="EMBL" id="KAB0676191.1"/>
    </source>
</evidence>
<dbReference type="InterPro" id="IPR001610">
    <property type="entry name" value="PAC"/>
</dbReference>
<evidence type="ECO:0000256" key="4">
    <source>
        <dbReference type="ARBA" id="ARBA00022543"/>
    </source>
</evidence>
<evidence type="ECO:0000256" key="3">
    <source>
        <dbReference type="ARBA" id="ARBA00021740"/>
    </source>
</evidence>
<keyword evidence="13" id="KW-0067">ATP-binding</keyword>
<dbReference type="InterPro" id="IPR000700">
    <property type="entry name" value="PAS-assoc_C"/>
</dbReference>
<evidence type="ECO:0000256" key="8">
    <source>
        <dbReference type="ARBA" id="ARBA00022643"/>
    </source>
</evidence>
<evidence type="ECO:0000256" key="6">
    <source>
        <dbReference type="ARBA" id="ARBA00022606"/>
    </source>
</evidence>
<sequence length="769" mass="83788">MCAARAGRGRFQRTGRRVDRDERRGADVSRYEQILQSATEFAVIVTDRNGTVTDWNTGAERILGWTAAEMVGRDASRIFTPEDRAAGQIRKEMEAALGEGFGVDERWHMKKGDERFWASGEMMPLREDDGRQVGFVKILRDRTDQHLAGVRLEELQGQLAQAQEAGGVGLCTVEIATGTLTATPGFSRLYGLPHLDTRPADDFGALVIPEDRHLVSSDATRRTGEAPTDVTYRIRRADTGEVRWIERKGDFQRGGDGRPVRFVGTARDVTDQVASRRRQDMLLATGDRLRDLTEPAEIAFVACEALASALGAGLVGYGDVDPLAETITVERDWTAPGVASLAGTLRFRDFGSYVEDLQRGETVIVRDCETDPRTRDFAEALKERHARAFVNMPVIERGVFVALLYVSTDRPRDWTAEELAFVHDVADRVRVATEKVRGDRALRESDERQRLALSIGEVGTFDLDLSTGFVILDERARAAFGVLDGRLVTQGEKLGAVHPDDRAAFDAVFRAAAAGGTFDLQFRTVGVDDAKVRWVALKGRVIGGARFIGAVLDVTERVEADERRAVLNAELAHRLKNNLALVQSIATQTLRSAPDMATARTALTERIGALAKAHDILVVGRRDAGDLRAIVASAVALHDEGGRVRLEGPAVLVGPKAALTLSLIVHELSTNAVKYGSLSVEAGHVEVDWSIADDLATRRPTLTFEWREVGGPPVTPPTKTSFGMRLIGIGVSGAAEGTSEITYAPEGLRCRIVASLTELQADDEAPGGR</sequence>
<dbReference type="Proteomes" id="UP000432089">
    <property type="component" value="Unassembled WGS sequence"/>
</dbReference>
<keyword evidence="4" id="KW-0600">Photoreceptor protein</keyword>
<feature type="domain" description="PAC" evidence="19">
    <location>
        <begin position="101"/>
        <end position="154"/>
    </location>
</feature>
<dbReference type="Pfam" id="PF08447">
    <property type="entry name" value="PAS_3"/>
    <property type="match status" value="1"/>
</dbReference>
<dbReference type="Pfam" id="PF07536">
    <property type="entry name" value="HWE_HK"/>
    <property type="match status" value="1"/>
</dbReference>
<gene>
    <name evidence="20" type="ORF">F6X38_21855</name>
</gene>
<evidence type="ECO:0000256" key="16">
    <source>
        <dbReference type="ARBA" id="ARBA00023170"/>
    </source>
</evidence>
<dbReference type="SMART" id="SM00086">
    <property type="entry name" value="PAC"/>
    <property type="match status" value="3"/>
</dbReference>
<evidence type="ECO:0000256" key="1">
    <source>
        <dbReference type="ARBA" id="ARBA00000085"/>
    </source>
</evidence>
<dbReference type="GO" id="GO:0004673">
    <property type="term" value="F:protein histidine kinase activity"/>
    <property type="evidence" value="ECO:0007669"/>
    <property type="project" value="UniProtKB-EC"/>
</dbReference>
<comment type="catalytic activity">
    <reaction evidence="1">
        <text>ATP + protein L-histidine = ADP + protein N-phospho-L-histidine.</text>
        <dbReference type="EC" id="2.7.13.3"/>
    </reaction>
</comment>
<keyword evidence="14" id="KW-0157">Chromophore</keyword>
<keyword evidence="10" id="KW-0677">Repeat</keyword>
<evidence type="ECO:0000256" key="7">
    <source>
        <dbReference type="ARBA" id="ARBA00022630"/>
    </source>
</evidence>
<dbReference type="SMART" id="SM00091">
    <property type="entry name" value="PAS"/>
    <property type="match status" value="3"/>
</dbReference>
<dbReference type="Pfam" id="PF08448">
    <property type="entry name" value="PAS_4"/>
    <property type="match status" value="1"/>
</dbReference>
<dbReference type="InterPro" id="IPR013656">
    <property type="entry name" value="PAS_4"/>
</dbReference>
<organism evidence="20 21">
    <name type="scientific">Plantimonas leprariae</name>
    <dbReference type="NCBI Taxonomy" id="2615207"/>
    <lineage>
        <taxon>Bacteria</taxon>
        <taxon>Pseudomonadati</taxon>
        <taxon>Pseudomonadota</taxon>
        <taxon>Alphaproteobacteria</taxon>
        <taxon>Hyphomicrobiales</taxon>
        <taxon>Aurantimonadaceae</taxon>
        <taxon>Plantimonas</taxon>
    </lineage>
</organism>
<feature type="region of interest" description="Disordered" evidence="17">
    <location>
        <begin position="1"/>
        <end position="24"/>
    </location>
</feature>
<evidence type="ECO:0000256" key="17">
    <source>
        <dbReference type="SAM" id="MobiDB-lite"/>
    </source>
</evidence>
<dbReference type="InterPro" id="IPR003018">
    <property type="entry name" value="GAF"/>
</dbReference>